<dbReference type="SUPFAM" id="SSF55729">
    <property type="entry name" value="Acyl-CoA N-acyltransferases (Nat)"/>
    <property type="match status" value="1"/>
</dbReference>
<reference evidence="2 3" key="1">
    <citation type="submission" date="2013-05" db="EMBL/GenBank/DDBJ databases">
        <authorList>
            <person name="Strain E.A."/>
            <person name="Brown E."/>
            <person name="Allard M.W."/>
            <person name="Luo Y.L."/>
        </authorList>
    </citation>
    <scope>NUCLEOTIDE SEQUENCE [LARGE SCALE GENOMIC DNA]</scope>
    <source>
        <strain evidence="2 3">TS-15</strain>
    </source>
</reference>
<comment type="caution">
    <text evidence="2">The sequence shown here is derived from an EMBL/GenBank/DDBJ whole genome shotgun (WGS) entry which is preliminary data.</text>
</comment>
<keyword evidence="2" id="KW-0808">Transferase</keyword>
<evidence type="ECO:0000313" key="2">
    <source>
        <dbReference type="EMBL" id="EPY09303.1"/>
    </source>
</evidence>
<dbReference type="eggNOG" id="COG0456">
    <property type="taxonomic scope" value="Bacteria"/>
</dbReference>
<organism evidence="2 3">
    <name type="scientific">Paenibacillus alvei TS-15</name>
    <dbReference type="NCBI Taxonomy" id="1117108"/>
    <lineage>
        <taxon>Bacteria</taxon>
        <taxon>Bacillati</taxon>
        <taxon>Bacillota</taxon>
        <taxon>Bacilli</taxon>
        <taxon>Bacillales</taxon>
        <taxon>Paenibacillaceae</taxon>
        <taxon>Paenibacillus</taxon>
    </lineage>
</organism>
<dbReference type="EMBL" id="ATMT01000001">
    <property type="protein sequence ID" value="EPY09303.1"/>
    <property type="molecule type" value="Genomic_DNA"/>
</dbReference>
<proteinExistence type="predicted"/>
<evidence type="ECO:0000313" key="3">
    <source>
        <dbReference type="Proteomes" id="UP000015344"/>
    </source>
</evidence>
<sequence length="66" mass="7838">MYCSKPDGEGDYWIPALMLDVEYQGREYATEAMKQLIRFMREKLHCRRIMIGHRPDNVVAANFTRD</sequence>
<dbReference type="AlphaFoldDB" id="S9SYV0"/>
<protein>
    <submittedName>
        <fullName evidence="2">Spermine/spermidine acetyltransferase</fullName>
    </submittedName>
</protein>
<dbReference type="GO" id="GO:0016747">
    <property type="term" value="F:acyltransferase activity, transferring groups other than amino-acyl groups"/>
    <property type="evidence" value="ECO:0007669"/>
    <property type="project" value="InterPro"/>
</dbReference>
<feature type="domain" description="N-acetyltransferase" evidence="1">
    <location>
        <begin position="7"/>
        <end position="63"/>
    </location>
</feature>
<accession>S9SYV0</accession>
<dbReference type="Gene3D" id="3.40.630.30">
    <property type="match status" value="1"/>
</dbReference>
<dbReference type="InterPro" id="IPR000182">
    <property type="entry name" value="GNAT_dom"/>
</dbReference>
<dbReference type="Pfam" id="PF00583">
    <property type="entry name" value="Acetyltransf_1"/>
    <property type="match status" value="1"/>
</dbReference>
<name>S9SYV0_PAEAL</name>
<gene>
    <name evidence="2" type="ORF">PAALTS15_00380</name>
</gene>
<dbReference type="InterPro" id="IPR016181">
    <property type="entry name" value="Acyl_CoA_acyltransferase"/>
</dbReference>
<evidence type="ECO:0000259" key="1">
    <source>
        <dbReference type="Pfam" id="PF00583"/>
    </source>
</evidence>
<dbReference type="PATRIC" id="fig|1117108.3.peg.81"/>
<dbReference type="Proteomes" id="UP000015344">
    <property type="component" value="Unassembled WGS sequence"/>
</dbReference>